<dbReference type="RefSeq" id="WP_341694151.1">
    <property type="nucleotide sequence ID" value="NZ_JBBYHS010000018.1"/>
</dbReference>
<gene>
    <name evidence="1" type="ORF">AAEO57_16580</name>
</gene>
<keyword evidence="2" id="KW-1185">Reference proteome</keyword>
<reference evidence="1 2" key="1">
    <citation type="submission" date="2024-04" db="EMBL/GenBank/DDBJ databases">
        <title>Flavobacterium sp. DGU38 16S ribosomal RNA gene Genome sequencing and assembly.</title>
        <authorList>
            <person name="Park S."/>
        </authorList>
    </citation>
    <scope>NUCLEOTIDE SEQUENCE [LARGE SCALE GENOMIC DNA]</scope>
    <source>
        <strain evidence="1 2">DGU38</strain>
    </source>
</reference>
<evidence type="ECO:0000313" key="2">
    <source>
        <dbReference type="Proteomes" id="UP001485226"/>
    </source>
</evidence>
<protein>
    <recommendedName>
        <fullName evidence="3">HTH araC/xylS-type domain-containing protein</fullName>
    </recommendedName>
</protein>
<sequence>MKKLYLNTASMNTIFNYLKDSLDGSLTLESSQYKLKTRTKNADGAIDGITVSSHISFVEFDIVFYKDTQLSLESVAGSNVLFVYCSKGNLGHSFGINGERKTIKANQNGIIRNTSTINSVFYFEGFKPVRFSILSYNTKAENSGLFSAMNKVFCGNNDSYIKVGRQNFEIAKKINEFNTIPQRGIVRNLLRNRILEDILKIELDQHTYGYLKDLQPIMRLANKQLEEIKKVRGHNFSQILSEVGHSGRNHFFKVFREKYHLVFNRHFNQKLVS</sequence>
<accession>A0ABU9ISI0</accession>
<dbReference type="EMBL" id="JBBYHS010000018">
    <property type="protein sequence ID" value="MEL1255409.1"/>
    <property type="molecule type" value="Genomic_DNA"/>
</dbReference>
<organism evidence="1 2">
    <name type="scientific">Flavobacterium calami</name>
    <dbReference type="NCBI Taxonomy" id="3139144"/>
    <lineage>
        <taxon>Bacteria</taxon>
        <taxon>Pseudomonadati</taxon>
        <taxon>Bacteroidota</taxon>
        <taxon>Flavobacteriia</taxon>
        <taxon>Flavobacteriales</taxon>
        <taxon>Flavobacteriaceae</taxon>
        <taxon>Flavobacterium</taxon>
    </lineage>
</organism>
<name>A0ABU9ISI0_9FLAO</name>
<evidence type="ECO:0000313" key="1">
    <source>
        <dbReference type="EMBL" id="MEL1255409.1"/>
    </source>
</evidence>
<dbReference type="Proteomes" id="UP001485226">
    <property type="component" value="Unassembled WGS sequence"/>
</dbReference>
<comment type="caution">
    <text evidence="1">The sequence shown here is derived from an EMBL/GenBank/DDBJ whole genome shotgun (WGS) entry which is preliminary data.</text>
</comment>
<proteinExistence type="predicted"/>
<evidence type="ECO:0008006" key="3">
    <source>
        <dbReference type="Google" id="ProtNLM"/>
    </source>
</evidence>